<name>A0AAQ1JY04_9BURK</name>
<gene>
    <name evidence="1" type="ORF">SAMN05216550_12636</name>
</gene>
<dbReference type="Proteomes" id="UP000183529">
    <property type="component" value="Unassembled WGS sequence"/>
</dbReference>
<evidence type="ECO:0000313" key="1">
    <source>
        <dbReference type="EMBL" id="SEK14020.1"/>
    </source>
</evidence>
<dbReference type="EMBL" id="FNZM01000026">
    <property type="protein sequence ID" value="SEK14020.1"/>
    <property type="molecule type" value="Genomic_DNA"/>
</dbReference>
<organism evidence="1 2">
    <name type="scientific">Paraburkholderia tropica</name>
    <dbReference type="NCBI Taxonomy" id="92647"/>
    <lineage>
        <taxon>Bacteria</taxon>
        <taxon>Pseudomonadati</taxon>
        <taxon>Pseudomonadota</taxon>
        <taxon>Betaproteobacteria</taxon>
        <taxon>Burkholderiales</taxon>
        <taxon>Burkholderiaceae</taxon>
        <taxon>Paraburkholderia</taxon>
    </lineage>
</organism>
<protein>
    <submittedName>
        <fullName evidence="1">Uncharacterized protein</fullName>
    </submittedName>
</protein>
<proteinExistence type="predicted"/>
<sequence length="80" mass="9536">MPRNDRAWEELSGIEREIDHCRRLVTEHARRMDIAGFRSEESRKLHDNLLTSLKALIELRLIVVKEVEESESGRADYFRR</sequence>
<comment type="caution">
    <text evidence="1">The sequence shown here is derived from an EMBL/GenBank/DDBJ whole genome shotgun (WGS) entry which is preliminary data.</text>
</comment>
<reference evidence="1 2" key="1">
    <citation type="submission" date="2016-10" db="EMBL/GenBank/DDBJ databases">
        <authorList>
            <person name="Varghese N."/>
            <person name="Submissions S."/>
        </authorList>
    </citation>
    <scope>NUCLEOTIDE SEQUENCE [LARGE SCALE GENOMIC DNA]</scope>
    <source>
        <strain evidence="1 2">LMG 22274</strain>
    </source>
</reference>
<dbReference type="AlphaFoldDB" id="A0AAQ1JY04"/>
<accession>A0AAQ1JY04</accession>
<evidence type="ECO:0000313" key="2">
    <source>
        <dbReference type="Proteomes" id="UP000183529"/>
    </source>
</evidence>
<dbReference type="RefSeq" id="WP_074987245.1">
    <property type="nucleotide sequence ID" value="NZ_CADFGN010000019.1"/>
</dbReference>